<dbReference type="InterPro" id="IPR000064">
    <property type="entry name" value="NLP_P60_dom"/>
</dbReference>
<keyword evidence="7" id="KW-1185">Reference proteome</keyword>
<evidence type="ECO:0000256" key="4">
    <source>
        <dbReference type="ARBA" id="ARBA00022807"/>
    </source>
</evidence>
<dbReference type="Proteomes" id="UP001364156">
    <property type="component" value="Chromosome"/>
</dbReference>
<dbReference type="Pfam" id="PF18348">
    <property type="entry name" value="SH3_16"/>
    <property type="match status" value="1"/>
</dbReference>
<dbReference type="PROSITE" id="PS51935">
    <property type="entry name" value="NLPC_P60"/>
    <property type="match status" value="1"/>
</dbReference>
<reference evidence="6 7" key="1">
    <citation type="submission" date="2023-10" db="EMBL/GenBank/DDBJ databases">
        <title>Roseovarius strain S88 nov., isolated from a marine algae.</title>
        <authorList>
            <person name="Lee M.W."/>
            <person name="Lee J.K."/>
            <person name="Kim J.M."/>
            <person name="Choi D.G."/>
            <person name="Baek J.H."/>
            <person name="Bayburt H."/>
            <person name="Jung J.J."/>
            <person name="Han D.M."/>
            <person name="Jeon C.O."/>
        </authorList>
    </citation>
    <scope>NUCLEOTIDE SEQUENCE [LARGE SCALE GENOMIC DNA]</scope>
    <source>
        <strain evidence="6 7">S88</strain>
    </source>
</reference>
<organism evidence="6 7">
    <name type="scientific">Roseovarius phycicola</name>
    <dbReference type="NCBI Taxonomy" id="3080976"/>
    <lineage>
        <taxon>Bacteria</taxon>
        <taxon>Pseudomonadati</taxon>
        <taxon>Pseudomonadota</taxon>
        <taxon>Alphaproteobacteria</taxon>
        <taxon>Rhodobacterales</taxon>
        <taxon>Roseobacteraceae</taxon>
        <taxon>Roseovarius</taxon>
    </lineage>
</organism>
<dbReference type="Gene3D" id="3.90.1720.10">
    <property type="entry name" value="endopeptidase domain like (from Nostoc punctiforme)"/>
    <property type="match status" value="1"/>
</dbReference>
<dbReference type="RefSeq" id="WP_338549292.1">
    <property type="nucleotide sequence ID" value="NZ_CP146069.1"/>
</dbReference>
<evidence type="ECO:0000313" key="6">
    <source>
        <dbReference type="EMBL" id="WWR46434.1"/>
    </source>
</evidence>
<dbReference type="SUPFAM" id="SSF54001">
    <property type="entry name" value="Cysteine proteinases"/>
    <property type="match status" value="1"/>
</dbReference>
<accession>A0ABZ2HEP7</accession>
<dbReference type="PANTHER" id="PTHR47359:SF3">
    <property type="entry name" value="NLP_P60 DOMAIN-CONTAINING PROTEIN-RELATED"/>
    <property type="match status" value="1"/>
</dbReference>
<keyword evidence="4" id="KW-0788">Thiol protease</keyword>
<protein>
    <submittedName>
        <fullName evidence="6">NlpC/P60 family protein</fullName>
    </submittedName>
</protein>
<dbReference type="InterPro" id="IPR051794">
    <property type="entry name" value="PG_Endopeptidase_C40"/>
</dbReference>
<gene>
    <name evidence="6" type="ORF">RZ517_16945</name>
</gene>
<name>A0ABZ2HEP7_9RHOB</name>
<sequence length="289" mass="31399">MTDRRRTPFNGKVAAAHLKGIVDADRYVEAERKHVAVVVADLCMEPGGARDRQLLRGEAFMCLDVQEAWVFGYAEKDGYVGWVEAASLNGHPSDIPTHRVASARSYGKSTPGLKEMGRVTPLPFDARLAVVDEIDGWSRIAWGRGTLPRDLYVPSKHLVRLDFAAEDPIAVAELFLGTPYLWGGNSAFGIDCSGLVQAACVACDVACPGDSDMQAAELGFELADDAPLQRGDLIFWTGHVAWVVNPDKILHANAHHMAVVHEPLKSAIVRIEAQGDGPVIARKRLEIPS</sequence>
<evidence type="ECO:0000313" key="7">
    <source>
        <dbReference type="Proteomes" id="UP001364156"/>
    </source>
</evidence>
<evidence type="ECO:0000256" key="1">
    <source>
        <dbReference type="ARBA" id="ARBA00007074"/>
    </source>
</evidence>
<comment type="similarity">
    <text evidence="1">Belongs to the peptidase C40 family.</text>
</comment>
<feature type="domain" description="NlpC/P60" evidence="5">
    <location>
        <begin position="162"/>
        <end position="286"/>
    </location>
</feature>
<dbReference type="PANTHER" id="PTHR47359">
    <property type="entry name" value="PEPTIDOGLYCAN DL-ENDOPEPTIDASE CWLO"/>
    <property type="match status" value="1"/>
</dbReference>
<keyword evidence="2" id="KW-0645">Protease</keyword>
<dbReference type="InterPro" id="IPR038765">
    <property type="entry name" value="Papain-like_cys_pep_sf"/>
</dbReference>
<dbReference type="Pfam" id="PF00877">
    <property type="entry name" value="NLPC_P60"/>
    <property type="match status" value="1"/>
</dbReference>
<evidence type="ECO:0000256" key="3">
    <source>
        <dbReference type="ARBA" id="ARBA00022801"/>
    </source>
</evidence>
<dbReference type="EMBL" id="CP146069">
    <property type="protein sequence ID" value="WWR46434.1"/>
    <property type="molecule type" value="Genomic_DNA"/>
</dbReference>
<proteinExistence type="inferred from homology"/>
<dbReference type="InterPro" id="IPR041382">
    <property type="entry name" value="SH3_16"/>
</dbReference>
<evidence type="ECO:0000259" key="5">
    <source>
        <dbReference type="PROSITE" id="PS51935"/>
    </source>
</evidence>
<keyword evidence="3" id="KW-0378">Hydrolase</keyword>
<evidence type="ECO:0000256" key="2">
    <source>
        <dbReference type="ARBA" id="ARBA00022670"/>
    </source>
</evidence>